<name>A0AA38LLA3_TAXCH</name>
<dbReference type="Proteomes" id="UP000824469">
    <property type="component" value="Unassembled WGS sequence"/>
</dbReference>
<dbReference type="EMBL" id="JAHRHJ020000001">
    <property type="protein sequence ID" value="KAH9327919.1"/>
    <property type="molecule type" value="Genomic_DNA"/>
</dbReference>
<evidence type="ECO:0000313" key="2">
    <source>
        <dbReference type="Proteomes" id="UP000824469"/>
    </source>
</evidence>
<dbReference type="PANTHER" id="PTHR43550:SF3">
    <property type="entry name" value="3-KETODIHYDROSPHINGOSINE REDUCTASE"/>
    <property type="match status" value="1"/>
</dbReference>
<comment type="caution">
    <text evidence="1">The sequence shown here is derived from an EMBL/GenBank/DDBJ whole genome shotgun (WGS) entry which is preliminary data.</text>
</comment>
<dbReference type="GO" id="GO:0005789">
    <property type="term" value="C:endoplasmic reticulum membrane"/>
    <property type="evidence" value="ECO:0007669"/>
    <property type="project" value="TreeGrafter"/>
</dbReference>
<dbReference type="InterPro" id="IPR002347">
    <property type="entry name" value="SDR_fam"/>
</dbReference>
<dbReference type="OMA" id="ANCAGFA"/>
<feature type="non-terminal residue" evidence="1">
    <location>
        <position position="177"/>
    </location>
</feature>
<sequence>MATLSLLALLVLLLPVILLVVLWSIVQPRSTKVPIGGRHVFISGGSSGIGLALAHAAAKEGAKVSILARDPDKLEKARQSIMDSTGQHIRVFKADVRNFDEVKEAMAEAGPVDVLIANQGVFIPQELEIQPLDTVRSMMDINFMGTVHLIKAALPHMKGRTNGVPCSIALMSSQAGQ</sequence>
<accession>A0AA38LLA3</accession>
<dbReference type="SUPFAM" id="SSF51735">
    <property type="entry name" value="NAD(P)-binding Rossmann-fold domains"/>
    <property type="match status" value="1"/>
</dbReference>
<gene>
    <name evidence="1" type="ORF">KI387_000027</name>
</gene>
<protein>
    <submittedName>
        <fullName evidence="1">Uncharacterized protein</fullName>
    </submittedName>
</protein>
<dbReference type="Gene3D" id="3.40.50.720">
    <property type="entry name" value="NAD(P)-binding Rossmann-like Domain"/>
    <property type="match status" value="1"/>
</dbReference>
<dbReference type="GO" id="GO:0047560">
    <property type="term" value="F:3-dehydrosphinganine reductase activity"/>
    <property type="evidence" value="ECO:0007669"/>
    <property type="project" value="TreeGrafter"/>
</dbReference>
<dbReference type="AlphaFoldDB" id="A0AA38LLA3"/>
<dbReference type="InterPro" id="IPR036291">
    <property type="entry name" value="NAD(P)-bd_dom_sf"/>
</dbReference>
<organism evidence="1 2">
    <name type="scientific">Taxus chinensis</name>
    <name type="common">Chinese yew</name>
    <name type="synonym">Taxus wallichiana var. chinensis</name>
    <dbReference type="NCBI Taxonomy" id="29808"/>
    <lineage>
        <taxon>Eukaryota</taxon>
        <taxon>Viridiplantae</taxon>
        <taxon>Streptophyta</taxon>
        <taxon>Embryophyta</taxon>
        <taxon>Tracheophyta</taxon>
        <taxon>Spermatophyta</taxon>
        <taxon>Pinopsida</taxon>
        <taxon>Pinidae</taxon>
        <taxon>Conifers II</taxon>
        <taxon>Cupressales</taxon>
        <taxon>Taxaceae</taxon>
        <taxon>Taxus</taxon>
    </lineage>
</organism>
<keyword evidence="2" id="KW-1185">Reference proteome</keyword>
<reference evidence="1 2" key="1">
    <citation type="journal article" date="2021" name="Nat. Plants">
        <title>The Taxus genome provides insights into paclitaxel biosynthesis.</title>
        <authorList>
            <person name="Xiong X."/>
            <person name="Gou J."/>
            <person name="Liao Q."/>
            <person name="Li Y."/>
            <person name="Zhou Q."/>
            <person name="Bi G."/>
            <person name="Li C."/>
            <person name="Du R."/>
            <person name="Wang X."/>
            <person name="Sun T."/>
            <person name="Guo L."/>
            <person name="Liang H."/>
            <person name="Lu P."/>
            <person name="Wu Y."/>
            <person name="Zhang Z."/>
            <person name="Ro D.K."/>
            <person name="Shang Y."/>
            <person name="Huang S."/>
            <person name="Yan J."/>
        </authorList>
    </citation>
    <scope>NUCLEOTIDE SEQUENCE [LARGE SCALE GENOMIC DNA]</scope>
    <source>
        <strain evidence="1">Ta-2019</strain>
    </source>
</reference>
<dbReference type="PRINTS" id="PR00081">
    <property type="entry name" value="GDHRDH"/>
</dbReference>
<dbReference type="PANTHER" id="PTHR43550">
    <property type="entry name" value="3-KETODIHYDROSPHINGOSINE REDUCTASE"/>
    <property type="match status" value="1"/>
</dbReference>
<evidence type="ECO:0000313" key="1">
    <source>
        <dbReference type="EMBL" id="KAH9327919.1"/>
    </source>
</evidence>
<dbReference type="GO" id="GO:0006666">
    <property type="term" value="P:3-keto-sphinganine metabolic process"/>
    <property type="evidence" value="ECO:0007669"/>
    <property type="project" value="TreeGrafter"/>
</dbReference>
<proteinExistence type="predicted"/>
<dbReference type="GO" id="GO:0030148">
    <property type="term" value="P:sphingolipid biosynthetic process"/>
    <property type="evidence" value="ECO:0007669"/>
    <property type="project" value="TreeGrafter"/>
</dbReference>
<dbReference type="Pfam" id="PF00106">
    <property type="entry name" value="adh_short"/>
    <property type="match status" value="1"/>
</dbReference>